<evidence type="ECO:0000313" key="1">
    <source>
        <dbReference type="EMBL" id="KAL0110303.1"/>
    </source>
</evidence>
<reference evidence="1 2" key="1">
    <citation type="submission" date="2023-03" db="EMBL/GenBank/DDBJ databases">
        <title>High recombination rates correlate with genetic variation in Cardiocondyla obscurior ants.</title>
        <authorList>
            <person name="Errbii M."/>
        </authorList>
    </citation>
    <scope>NUCLEOTIDE SEQUENCE [LARGE SCALE GENOMIC DNA]</scope>
    <source>
        <strain evidence="1">Alpha-2009</strain>
        <tissue evidence="1">Whole body</tissue>
    </source>
</reference>
<proteinExistence type="predicted"/>
<sequence>MDSSAVAAFAKDGYAEHDGVRVKVNLSAAKIPHCTRRFEYTCHLHFNVVGRKYPIAIRENNDSAYLISSIYFNINLNFRREGFFYSRIREISSKLIKASEREVKKKYKKNQSTCPKLSNLFATAAHRHDNGQIKIRPFAPTSLLTDSFVNTNIRSAYGSKIFELLDLIFESYTNRSFVTTTIWKLTHDLAESWESRKNIFERRIERSAYRARRIREIKAPRGRNL</sequence>
<gene>
    <name evidence="1" type="ORF">PUN28_013747</name>
</gene>
<name>A0AAW2F621_9HYME</name>
<accession>A0AAW2F621</accession>
<dbReference type="EMBL" id="JADYXP020000014">
    <property type="protein sequence ID" value="KAL0110303.1"/>
    <property type="molecule type" value="Genomic_DNA"/>
</dbReference>
<dbReference type="AlphaFoldDB" id="A0AAW2F621"/>
<comment type="caution">
    <text evidence="1">The sequence shown here is derived from an EMBL/GenBank/DDBJ whole genome shotgun (WGS) entry which is preliminary data.</text>
</comment>
<keyword evidence="2" id="KW-1185">Reference proteome</keyword>
<dbReference type="Proteomes" id="UP001430953">
    <property type="component" value="Unassembled WGS sequence"/>
</dbReference>
<protein>
    <submittedName>
        <fullName evidence="1">Uncharacterized protein</fullName>
    </submittedName>
</protein>
<evidence type="ECO:0000313" key="2">
    <source>
        <dbReference type="Proteomes" id="UP001430953"/>
    </source>
</evidence>
<organism evidence="1 2">
    <name type="scientific">Cardiocondyla obscurior</name>
    <dbReference type="NCBI Taxonomy" id="286306"/>
    <lineage>
        <taxon>Eukaryota</taxon>
        <taxon>Metazoa</taxon>
        <taxon>Ecdysozoa</taxon>
        <taxon>Arthropoda</taxon>
        <taxon>Hexapoda</taxon>
        <taxon>Insecta</taxon>
        <taxon>Pterygota</taxon>
        <taxon>Neoptera</taxon>
        <taxon>Endopterygota</taxon>
        <taxon>Hymenoptera</taxon>
        <taxon>Apocrita</taxon>
        <taxon>Aculeata</taxon>
        <taxon>Formicoidea</taxon>
        <taxon>Formicidae</taxon>
        <taxon>Myrmicinae</taxon>
        <taxon>Cardiocondyla</taxon>
    </lineage>
</organism>